<sequence length="64" mass="6640">MADDMLYRLRAGARPEGVGIGVTNVRRRLAAIPGASVTVDSALERGTKVTVYLPKPGTASLDAG</sequence>
<dbReference type="Gene3D" id="3.30.565.10">
    <property type="entry name" value="Histidine kinase-like ATPase, C-terminal domain"/>
    <property type="match status" value="1"/>
</dbReference>
<evidence type="ECO:0000313" key="1">
    <source>
        <dbReference type="EMBL" id="KIL38428.1"/>
    </source>
</evidence>
<name>A0ABR5ABM5_9BACL</name>
<comment type="caution">
    <text evidence="1">The sequence shown here is derived from an EMBL/GenBank/DDBJ whole genome shotgun (WGS) entry which is preliminary data.</text>
</comment>
<accession>A0ABR5ABM5</accession>
<dbReference type="EMBL" id="JXAK01000062">
    <property type="protein sequence ID" value="KIL38428.1"/>
    <property type="molecule type" value="Genomic_DNA"/>
</dbReference>
<reference evidence="1 2" key="1">
    <citation type="submission" date="2014-12" db="EMBL/GenBank/DDBJ databases">
        <title>Draft genome sequence of Paenibacillus kamchatkensis strain B-2647.</title>
        <authorList>
            <person name="Karlyshev A.V."/>
            <person name="Kudryashova E.B."/>
        </authorList>
    </citation>
    <scope>NUCLEOTIDE SEQUENCE [LARGE SCALE GENOMIC DNA]</scope>
    <source>
        <strain evidence="1 2">VKM B-2647</strain>
    </source>
</reference>
<evidence type="ECO:0008006" key="3">
    <source>
        <dbReference type="Google" id="ProtNLM"/>
    </source>
</evidence>
<keyword evidence="2" id="KW-1185">Reference proteome</keyword>
<organism evidence="1 2">
    <name type="scientific">Gordoniibacillus kamchatkensis</name>
    <dbReference type="NCBI Taxonomy" id="1590651"/>
    <lineage>
        <taxon>Bacteria</taxon>
        <taxon>Bacillati</taxon>
        <taxon>Bacillota</taxon>
        <taxon>Bacilli</taxon>
        <taxon>Bacillales</taxon>
        <taxon>Paenibacillaceae</taxon>
        <taxon>Gordoniibacillus</taxon>
    </lineage>
</organism>
<dbReference type="SUPFAM" id="SSF55874">
    <property type="entry name" value="ATPase domain of HSP90 chaperone/DNA topoisomerase II/histidine kinase"/>
    <property type="match status" value="1"/>
</dbReference>
<dbReference type="InterPro" id="IPR036890">
    <property type="entry name" value="HATPase_C_sf"/>
</dbReference>
<dbReference type="Proteomes" id="UP000031967">
    <property type="component" value="Unassembled WGS sequence"/>
</dbReference>
<proteinExistence type="predicted"/>
<protein>
    <recommendedName>
        <fullName evidence="3">Histidine kinase/HSP90-like ATPase domain-containing protein</fullName>
    </recommendedName>
</protein>
<gene>
    <name evidence="1" type="ORF">SD70_26590</name>
</gene>
<evidence type="ECO:0000313" key="2">
    <source>
        <dbReference type="Proteomes" id="UP000031967"/>
    </source>
</evidence>